<reference evidence="3" key="2">
    <citation type="submission" date="2021-04" db="EMBL/GenBank/DDBJ databases">
        <authorList>
            <person name="Gilroy R."/>
        </authorList>
    </citation>
    <scope>NUCLEOTIDE SEQUENCE</scope>
    <source>
        <strain evidence="3">ChiBcec15-1070</strain>
    </source>
</reference>
<feature type="region of interest" description="Disordered" evidence="1">
    <location>
        <begin position="176"/>
        <end position="204"/>
    </location>
</feature>
<evidence type="ECO:0000313" key="3">
    <source>
        <dbReference type="EMBL" id="HIW11050.1"/>
    </source>
</evidence>
<evidence type="ECO:0000256" key="2">
    <source>
        <dbReference type="SAM" id="SignalP"/>
    </source>
</evidence>
<feature type="region of interest" description="Disordered" evidence="1">
    <location>
        <begin position="94"/>
        <end position="160"/>
    </location>
</feature>
<feature type="signal peptide" evidence="2">
    <location>
        <begin position="1"/>
        <end position="24"/>
    </location>
</feature>
<keyword evidence="2" id="KW-0732">Signal</keyword>
<reference evidence="3" key="1">
    <citation type="journal article" date="2021" name="PeerJ">
        <title>Extensive microbial diversity within the chicken gut microbiome revealed by metagenomics and culture.</title>
        <authorList>
            <person name="Gilroy R."/>
            <person name="Ravi A."/>
            <person name="Getino M."/>
            <person name="Pursley I."/>
            <person name="Horton D.L."/>
            <person name="Alikhan N.F."/>
            <person name="Baker D."/>
            <person name="Gharbi K."/>
            <person name="Hall N."/>
            <person name="Watson M."/>
            <person name="Adriaenssens E.M."/>
            <person name="Foster-Nyarko E."/>
            <person name="Jarju S."/>
            <person name="Secka A."/>
            <person name="Antonio M."/>
            <person name="Oren A."/>
            <person name="Chaudhuri R.R."/>
            <person name="La Ragione R."/>
            <person name="Hildebrand F."/>
            <person name="Pallen M.J."/>
        </authorList>
    </citation>
    <scope>NUCLEOTIDE SEQUENCE</scope>
    <source>
        <strain evidence="3">ChiBcec15-1070</strain>
    </source>
</reference>
<accession>A0A9D1QCY1</accession>
<gene>
    <name evidence="3" type="ORF">H9888_06065</name>
</gene>
<dbReference type="Proteomes" id="UP000823926">
    <property type="component" value="Unassembled WGS sequence"/>
</dbReference>
<evidence type="ECO:0000313" key="4">
    <source>
        <dbReference type="Proteomes" id="UP000823926"/>
    </source>
</evidence>
<feature type="chain" id="PRO_5039241639" description="DUF4890 domain-containing protein" evidence="2">
    <location>
        <begin position="25"/>
        <end position="204"/>
    </location>
</feature>
<comment type="caution">
    <text evidence="3">The sequence shown here is derived from an EMBL/GenBank/DDBJ whole genome shotgun (WGS) entry which is preliminary data.</text>
</comment>
<dbReference type="AlphaFoldDB" id="A0A9D1QCY1"/>
<feature type="compositionally biased region" description="Basic and acidic residues" evidence="1">
    <location>
        <begin position="176"/>
        <end position="197"/>
    </location>
</feature>
<evidence type="ECO:0000256" key="1">
    <source>
        <dbReference type="SAM" id="MobiDB-lite"/>
    </source>
</evidence>
<sequence length="204" mass="23488">MKTKQMVRWMVAACFAGLFQWTQAQPGGGFDGGFGASRPPFGERPHWQTTEKSDNQEAAKRMTEQMQKALQLTDKQYKKIYKLNLRWLDARTEAMPEREAGGRPAGPGRPAGAGRPDGAPMGERPTLPQGVERPQRPDTAAQQPKLSEASEQEWNKRNKKLQKILTAEQYSRWMQMEREQRGRAHRQRTEERFRRPQIEVPTEQ</sequence>
<proteinExistence type="predicted"/>
<dbReference type="EMBL" id="DXHL01000028">
    <property type="protein sequence ID" value="HIW11050.1"/>
    <property type="molecule type" value="Genomic_DNA"/>
</dbReference>
<protein>
    <recommendedName>
        <fullName evidence="5">DUF4890 domain-containing protein</fullName>
    </recommendedName>
</protein>
<name>A0A9D1QCY1_9BACT</name>
<feature type="region of interest" description="Disordered" evidence="1">
    <location>
        <begin position="29"/>
        <end position="64"/>
    </location>
</feature>
<feature type="compositionally biased region" description="Basic and acidic residues" evidence="1">
    <location>
        <begin position="41"/>
        <end position="63"/>
    </location>
</feature>
<evidence type="ECO:0008006" key="5">
    <source>
        <dbReference type="Google" id="ProtNLM"/>
    </source>
</evidence>
<organism evidence="3 4">
    <name type="scientific">Candidatus Rikenella faecigallinarum</name>
    <dbReference type="NCBI Taxonomy" id="2838745"/>
    <lineage>
        <taxon>Bacteria</taxon>
        <taxon>Pseudomonadati</taxon>
        <taxon>Bacteroidota</taxon>
        <taxon>Bacteroidia</taxon>
        <taxon>Bacteroidales</taxon>
        <taxon>Rikenellaceae</taxon>
        <taxon>Rikenella</taxon>
    </lineage>
</organism>